<evidence type="ECO:0000313" key="3">
    <source>
        <dbReference type="EMBL" id="OXE31141.1"/>
    </source>
</evidence>
<organism evidence="3 4">
    <name type="scientific">Vibrio parahaemolyticus</name>
    <dbReference type="NCBI Taxonomy" id="670"/>
    <lineage>
        <taxon>Bacteria</taxon>
        <taxon>Pseudomonadati</taxon>
        <taxon>Pseudomonadota</taxon>
        <taxon>Gammaproteobacteria</taxon>
        <taxon>Vibrionales</taxon>
        <taxon>Vibrionaceae</taxon>
        <taxon>Vibrio</taxon>
    </lineage>
</organism>
<feature type="compositionally biased region" description="Polar residues" evidence="1">
    <location>
        <begin position="53"/>
        <end position="63"/>
    </location>
</feature>
<sequence>VRSMLGAAANSKTKIIAVGIENQQELNTLLELGVYGGQGRYFSAEQQYLPRPQTAQHSQSESQVKLGRRNRWRKK</sequence>
<feature type="region of interest" description="Disordered" evidence="1">
    <location>
        <begin position="50"/>
        <end position="75"/>
    </location>
</feature>
<accession>A0A227J7P9</accession>
<evidence type="ECO:0000256" key="1">
    <source>
        <dbReference type="SAM" id="MobiDB-lite"/>
    </source>
</evidence>
<dbReference type="Proteomes" id="UP000214596">
    <property type="component" value="Unassembled WGS sequence"/>
</dbReference>
<proteinExistence type="predicted"/>
<dbReference type="InterPro" id="IPR001633">
    <property type="entry name" value="EAL_dom"/>
</dbReference>
<evidence type="ECO:0000313" key="4">
    <source>
        <dbReference type="Proteomes" id="UP000214596"/>
    </source>
</evidence>
<dbReference type="Gene3D" id="3.20.20.450">
    <property type="entry name" value="EAL domain"/>
    <property type="match status" value="1"/>
</dbReference>
<dbReference type="InterPro" id="IPR035919">
    <property type="entry name" value="EAL_sf"/>
</dbReference>
<dbReference type="SUPFAM" id="SSF141868">
    <property type="entry name" value="EAL domain-like"/>
    <property type="match status" value="1"/>
</dbReference>
<dbReference type="PROSITE" id="PS50883">
    <property type="entry name" value="EAL"/>
    <property type="match status" value="1"/>
</dbReference>
<name>A0A227J7P9_VIBPH</name>
<protein>
    <recommendedName>
        <fullName evidence="2">EAL domain-containing protein</fullName>
    </recommendedName>
</protein>
<evidence type="ECO:0000259" key="2">
    <source>
        <dbReference type="PROSITE" id="PS50883"/>
    </source>
</evidence>
<feature type="compositionally biased region" description="Basic residues" evidence="1">
    <location>
        <begin position="66"/>
        <end position="75"/>
    </location>
</feature>
<comment type="caution">
    <text evidence="3">The sequence shown here is derived from an EMBL/GenBank/DDBJ whole genome shotgun (WGS) entry which is preliminary data.</text>
</comment>
<feature type="non-terminal residue" evidence="3">
    <location>
        <position position="1"/>
    </location>
</feature>
<feature type="domain" description="EAL" evidence="2">
    <location>
        <begin position="1"/>
        <end position="59"/>
    </location>
</feature>
<gene>
    <name evidence="3" type="ORF">CA163_19635</name>
</gene>
<dbReference type="AlphaFoldDB" id="A0A227J7P9"/>
<reference evidence="3 4" key="1">
    <citation type="journal article" date="2017" name="Appl. Environ. Microbiol.">
        <title>Parallel evolution of two clades of a major Atlantic endemic Vibrio parahaemolyticus pathogen lineage by independent acquisition of related pathogenicity islands.</title>
        <authorList>
            <person name="Xu F."/>
            <person name="Gonzalez-Escalona N."/>
            <person name="Drees K.P."/>
            <person name="Sebra R.P."/>
            <person name="Cooper V.S."/>
            <person name="Jones S.H."/>
            <person name="Whistler C.A."/>
        </authorList>
    </citation>
    <scope>NUCLEOTIDE SEQUENCE [LARGE SCALE GENOMIC DNA]</scope>
    <source>
        <strain evidence="3 4">MAVP-3</strain>
    </source>
</reference>
<dbReference type="EMBL" id="NIXT01001509">
    <property type="protein sequence ID" value="OXE31141.1"/>
    <property type="molecule type" value="Genomic_DNA"/>
</dbReference>